<feature type="compositionally biased region" description="Polar residues" evidence="5">
    <location>
        <begin position="120"/>
        <end position="131"/>
    </location>
</feature>
<feature type="compositionally biased region" description="Polar residues" evidence="5">
    <location>
        <begin position="191"/>
        <end position="202"/>
    </location>
</feature>
<dbReference type="GO" id="GO:0045333">
    <property type="term" value="P:cellular respiration"/>
    <property type="evidence" value="ECO:0007669"/>
    <property type="project" value="InterPro"/>
</dbReference>
<feature type="region of interest" description="Disordered" evidence="5">
    <location>
        <begin position="101"/>
        <end position="270"/>
    </location>
</feature>
<feature type="compositionally biased region" description="Polar residues" evidence="5">
    <location>
        <begin position="408"/>
        <end position="417"/>
    </location>
</feature>
<reference evidence="7 8" key="1">
    <citation type="journal article" date="2024" name="Nat. Commun.">
        <title>Phylogenomics reveals the evolutionary origins of lichenization in chlorophyte algae.</title>
        <authorList>
            <person name="Puginier C."/>
            <person name="Libourel C."/>
            <person name="Otte J."/>
            <person name="Skaloud P."/>
            <person name="Haon M."/>
            <person name="Grisel S."/>
            <person name="Petersen M."/>
            <person name="Berrin J.G."/>
            <person name="Delaux P.M."/>
            <person name="Dal Grande F."/>
            <person name="Keller J."/>
        </authorList>
    </citation>
    <scope>NUCLEOTIDE SEQUENCE [LARGE SCALE GENOMIC DNA]</scope>
    <source>
        <strain evidence="7 8">SAG 2145</strain>
    </source>
</reference>
<feature type="compositionally biased region" description="Polar residues" evidence="5">
    <location>
        <begin position="1053"/>
        <end position="1071"/>
    </location>
</feature>
<evidence type="ECO:0000256" key="4">
    <source>
        <dbReference type="SAM" id="Coils"/>
    </source>
</evidence>
<dbReference type="PANTHER" id="PTHR12901">
    <property type="entry name" value="SPERM PROTEIN HOMOLOG"/>
    <property type="match status" value="1"/>
</dbReference>
<feature type="compositionally biased region" description="Polar residues" evidence="5">
    <location>
        <begin position="468"/>
        <end position="508"/>
    </location>
</feature>
<comment type="subunit">
    <text evidence="2">Interacts with coenzyme Q.</text>
</comment>
<feature type="compositionally biased region" description="Low complexity" evidence="5">
    <location>
        <begin position="1083"/>
        <end position="1119"/>
    </location>
</feature>
<accession>A0AAW1SC60</accession>
<feature type="compositionally biased region" description="Polar residues" evidence="5">
    <location>
        <begin position="250"/>
        <end position="262"/>
    </location>
</feature>
<dbReference type="PANTHER" id="PTHR12901:SF10">
    <property type="entry name" value="COENZYME Q-BINDING PROTEIN COQ10, MITOCHONDRIAL"/>
    <property type="match status" value="1"/>
</dbReference>
<protein>
    <recommendedName>
        <fullName evidence="6">Coenzyme Q-binding protein COQ10 START domain-containing protein</fullName>
    </recommendedName>
</protein>
<feature type="compositionally biased region" description="Polar residues" evidence="5">
    <location>
        <begin position="551"/>
        <end position="577"/>
    </location>
</feature>
<evidence type="ECO:0000256" key="3">
    <source>
        <dbReference type="ARBA" id="ARBA00024947"/>
    </source>
</evidence>
<dbReference type="EMBL" id="JALJOS010000002">
    <property type="protein sequence ID" value="KAK9843365.1"/>
    <property type="molecule type" value="Genomic_DNA"/>
</dbReference>
<evidence type="ECO:0000256" key="1">
    <source>
        <dbReference type="ARBA" id="ARBA00006885"/>
    </source>
</evidence>
<feature type="region of interest" description="Disordered" evidence="5">
    <location>
        <begin position="395"/>
        <end position="451"/>
    </location>
</feature>
<dbReference type="GO" id="GO:0005739">
    <property type="term" value="C:mitochondrion"/>
    <property type="evidence" value="ECO:0007669"/>
    <property type="project" value="TreeGrafter"/>
</dbReference>
<feature type="compositionally biased region" description="Polar residues" evidence="5">
    <location>
        <begin position="1196"/>
        <end position="1213"/>
    </location>
</feature>
<dbReference type="InterPro" id="IPR005031">
    <property type="entry name" value="COQ10_START"/>
</dbReference>
<feature type="region of interest" description="Disordered" evidence="5">
    <location>
        <begin position="463"/>
        <end position="645"/>
    </location>
</feature>
<keyword evidence="4" id="KW-0175">Coiled coil</keyword>
<dbReference type="InterPro" id="IPR023393">
    <property type="entry name" value="START-like_dom_sf"/>
</dbReference>
<evidence type="ECO:0000313" key="8">
    <source>
        <dbReference type="Proteomes" id="UP001438707"/>
    </source>
</evidence>
<feature type="compositionally biased region" description="Polar residues" evidence="5">
    <location>
        <begin position="776"/>
        <end position="797"/>
    </location>
</feature>
<dbReference type="Pfam" id="PF03364">
    <property type="entry name" value="Polyketide_cyc"/>
    <property type="match status" value="1"/>
</dbReference>
<evidence type="ECO:0000256" key="2">
    <source>
        <dbReference type="ARBA" id="ARBA00011814"/>
    </source>
</evidence>
<feature type="compositionally biased region" description="Polar residues" evidence="5">
    <location>
        <begin position="336"/>
        <end position="354"/>
    </location>
</feature>
<evidence type="ECO:0000259" key="6">
    <source>
        <dbReference type="Pfam" id="PF03364"/>
    </source>
</evidence>
<feature type="region of interest" description="Disordered" evidence="5">
    <location>
        <begin position="868"/>
        <end position="896"/>
    </location>
</feature>
<feature type="region of interest" description="Disordered" evidence="5">
    <location>
        <begin position="1194"/>
        <end position="1213"/>
    </location>
</feature>
<organism evidence="7 8">
    <name type="scientific">Apatococcus lobatus</name>
    <dbReference type="NCBI Taxonomy" id="904363"/>
    <lineage>
        <taxon>Eukaryota</taxon>
        <taxon>Viridiplantae</taxon>
        <taxon>Chlorophyta</taxon>
        <taxon>core chlorophytes</taxon>
        <taxon>Trebouxiophyceae</taxon>
        <taxon>Chlorellales</taxon>
        <taxon>Chlorellaceae</taxon>
        <taxon>Apatococcus</taxon>
    </lineage>
</organism>
<feature type="region of interest" description="Disordered" evidence="5">
    <location>
        <begin position="327"/>
        <end position="378"/>
    </location>
</feature>
<dbReference type="GO" id="GO:0048039">
    <property type="term" value="F:ubiquinone binding"/>
    <property type="evidence" value="ECO:0007669"/>
    <property type="project" value="InterPro"/>
</dbReference>
<comment type="caution">
    <text evidence="7">The sequence shown here is derived from an EMBL/GenBank/DDBJ whole genome shotgun (WGS) entry which is preliminary data.</text>
</comment>
<feature type="region of interest" description="Disordered" evidence="5">
    <location>
        <begin position="770"/>
        <end position="797"/>
    </location>
</feature>
<gene>
    <name evidence="7" type="ORF">WJX74_010950</name>
</gene>
<feature type="region of interest" description="Disordered" evidence="5">
    <location>
        <begin position="1"/>
        <end position="53"/>
    </location>
</feature>
<sequence length="1532" mass="165859">MPLPMVAAPAIHHLPEQSKVGESAPFRQMASMWRRSTGDKQSKPDASSTPAKLLRNTLSGTFLGKLGSKSKSLNERPSDFTIKAYQAPLAATDEADIITASDQGQIDVGTNNPPPMQGETAVQSWLESSDVSEVATAPLSAPDMAADQHDSNEPLSGAASLRSEIQDQASMRQQDDAGPAQSYQEELLNFLASSSEQKSNTLVKLRSLRDQDTSKPRSLQRGISYADEALDAMTRALSYEKQGDQRPKDVSSSPTAAYQEGSSAVDPLETWKEPMANAKVRHIIDDEPQDVEPQDAAMTAAEEGDSGLQIGSGADQHIPAAAETIRETPKDEMASPQPSNSIVDHPDINNSSIGTLAKAPSTLSMRPQQSQQMRRGESYADELVAHLTSQTFEEAANLQTIREADTEVPQQRQSDTESSSSKSRLQLSCEDASPAMAEQLTFPKQDSFTADDKVDIVLSELMRDDPELTSTLQSNEQTRGSSKRASNDGISLGSQRQPRRTLSSSLSMQKPRALRRGESYADEVISSLTSETSHNLNGSQQDTKDDVVSESALQDPQSRALHTSSSLVARPSKSAQEQAVDGDGAAAENNDADTGAALPQANESASQPQGVGNAEEAAWATKPSDATSKAASRQASRRALERGESYVDEVLNGLLAEDEDSQDEVRLHASWAGLPTIMEGEQIATLASSTAARMEVPPGDTWQDTGRPPSRHGSAEQQPALDGTFSTSEDPEPSFATDIQTPDDVQRAELTDAAAESVSAELLDISSVDMPGLHQSPATDTQQGSAKTQYSDAASIPGQSQELAADDLLSAGSAADMQQDIIQDDETPSTRSSIAAASHNNAAHAADGAGQTITPCDVSLESASEAAAAFEQNQPADEAQAATRTAAEPDVAANRDGQLNASNEQFSEQRAGASSRADVLPSIADAADQNARVLHARLSRSLSATGKAAKLLHKTAAYVKRTASLSRSIPILPSQQLQTDQLQQGLPDGELPASPVAEPSTCQEGLMVPDQATPTLLGRSGAEQEQETQEQERLDLDSDDCNNSELSRDGLQPKQNGIPSSANQVQESAKGQQVPPDTLWQRQQASSDSALDPDALSDQAVPQMQRRQSLRPPSLQPPSIDEDATPALESPEALDSSPLPVERANSMTVPEQRRVSRSAAAQMQEDWQRPTAMPPNPQAMDNLPMARSEGQLFMPGSSNGRSRLPGQNASSQTQAVMADFTASWMKRSISPSKSATSHVPRSLPFDKRAKLTPEALEMLRTHDDMRDKAYLEWLARKNYEARMTKIQEAARRARRAAEIREELKTHDNEILAASIARWPVNVPIGAQGESCQMRSRQPRFLMESCSAAEYFVDLLTPITRTIFNFPAADESKKYTERKLIGYSPQQLYTVVAGIEHYKDFVPWCVRSSITHQPSADYLEAELEVGFKLFTERYTSKVTLHKPNKVFSAVADSTLFDHLDSTWEFHKGPTPTTTWLTFGVDFAFKSPLYKHVATVFFDEVVKRMMNAFETRCRALYGPSHAHRPAPQHRPIAA</sequence>
<dbReference type="Gene3D" id="3.30.530.20">
    <property type="match status" value="1"/>
</dbReference>
<evidence type="ECO:0000313" key="7">
    <source>
        <dbReference type="EMBL" id="KAK9843365.1"/>
    </source>
</evidence>
<feature type="domain" description="Coenzyme Q-binding protein COQ10 START" evidence="6">
    <location>
        <begin position="1380"/>
        <end position="1508"/>
    </location>
</feature>
<comment type="similarity">
    <text evidence="1">Belongs to the COQ10 family.</text>
</comment>
<dbReference type="Proteomes" id="UP001438707">
    <property type="component" value="Unassembled WGS sequence"/>
</dbReference>
<proteinExistence type="inferred from homology"/>
<comment type="function">
    <text evidence="3">Required for the function of coenzyme Q in the respiratory chain. May serve as a chaperone or may be involved in the transport of Q6 from its site of synthesis to the catalytic sites of the respiratory complexes.</text>
</comment>
<feature type="compositionally biased region" description="Low complexity" evidence="5">
    <location>
        <begin position="977"/>
        <end position="989"/>
    </location>
</feature>
<feature type="compositionally biased region" description="Polar residues" evidence="5">
    <location>
        <begin position="601"/>
        <end position="610"/>
    </location>
</feature>
<feature type="compositionally biased region" description="Polar residues" evidence="5">
    <location>
        <begin position="44"/>
        <end position="53"/>
    </location>
</feature>
<feature type="compositionally biased region" description="Low complexity" evidence="5">
    <location>
        <begin position="579"/>
        <end position="597"/>
    </location>
</feature>
<keyword evidence="8" id="KW-1185">Reference proteome</keyword>
<feature type="compositionally biased region" description="Polar residues" evidence="5">
    <location>
        <begin position="526"/>
        <end position="541"/>
    </location>
</feature>
<feature type="compositionally biased region" description="Polar residues" evidence="5">
    <location>
        <begin position="101"/>
        <end position="111"/>
    </location>
</feature>
<name>A0AAW1SC60_9CHLO</name>
<feature type="compositionally biased region" description="Low complexity" evidence="5">
    <location>
        <begin position="868"/>
        <end position="890"/>
    </location>
</feature>
<dbReference type="InterPro" id="IPR044996">
    <property type="entry name" value="COQ10-like"/>
</dbReference>
<feature type="region of interest" description="Disordered" evidence="5">
    <location>
        <begin position="977"/>
        <end position="1159"/>
    </location>
</feature>
<evidence type="ECO:0000256" key="5">
    <source>
        <dbReference type="SAM" id="MobiDB-lite"/>
    </source>
</evidence>
<dbReference type="SUPFAM" id="SSF55961">
    <property type="entry name" value="Bet v1-like"/>
    <property type="match status" value="1"/>
</dbReference>
<feature type="region of interest" description="Disordered" evidence="5">
    <location>
        <begin position="686"/>
        <end position="744"/>
    </location>
</feature>
<feature type="region of interest" description="Disordered" evidence="5">
    <location>
        <begin position="286"/>
        <end position="315"/>
    </location>
</feature>
<dbReference type="CDD" id="cd07813">
    <property type="entry name" value="COQ10p_like"/>
    <property type="match status" value="1"/>
</dbReference>
<feature type="compositionally biased region" description="Low complexity" evidence="5">
    <location>
        <begin position="364"/>
        <end position="373"/>
    </location>
</feature>
<feature type="coiled-coil region" evidence="4">
    <location>
        <begin position="1276"/>
        <end position="1306"/>
    </location>
</feature>